<gene>
    <name evidence="2" type="ORF">HOP40_35245</name>
</gene>
<keyword evidence="2" id="KW-0614">Plasmid</keyword>
<dbReference type="EMBL" id="CP053567">
    <property type="protein sequence ID" value="QJY51239.1"/>
    <property type="molecule type" value="Genomic_DNA"/>
</dbReference>
<organism evidence="2 3">
    <name type="scientific">Pseudonocardia broussonetiae</name>
    <dbReference type="NCBI Taxonomy" id="2736640"/>
    <lineage>
        <taxon>Bacteria</taxon>
        <taxon>Bacillati</taxon>
        <taxon>Actinomycetota</taxon>
        <taxon>Actinomycetes</taxon>
        <taxon>Pseudonocardiales</taxon>
        <taxon>Pseudonocardiaceae</taxon>
        <taxon>Pseudonocardia</taxon>
    </lineage>
</organism>
<dbReference type="KEGG" id="pbro:HOP40_35245"/>
<reference evidence="2 3" key="1">
    <citation type="submission" date="2020-05" db="EMBL/GenBank/DDBJ databases">
        <authorList>
            <person name="Mo P."/>
        </authorList>
    </citation>
    <scope>NUCLEOTIDE SEQUENCE [LARGE SCALE GENOMIC DNA]</scope>
    <source>
        <strain evidence="2 3">Gen01</strain>
        <plasmid evidence="2 3">unnamed3</plasmid>
    </source>
</reference>
<evidence type="ECO:0000313" key="3">
    <source>
        <dbReference type="Proteomes" id="UP000505377"/>
    </source>
</evidence>
<name>A0A6M6JXF1_9PSEU</name>
<dbReference type="InterPro" id="IPR002586">
    <property type="entry name" value="CobQ/CobB/MinD/ParA_Nub-bd_dom"/>
</dbReference>
<dbReference type="Pfam" id="PF01656">
    <property type="entry name" value="CbiA"/>
    <property type="match status" value="1"/>
</dbReference>
<dbReference type="SUPFAM" id="SSF52540">
    <property type="entry name" value="P-loop containing nucleoside triphosphate hydrolases"/>
    <property type="match status" value="1"/>
</dbReference>
<keyword evidence="3" id="KW-1185">Reference proteome</keyword>
<dbReference type="InterPro" id="IPR027417">
    <property type="entry name" value="P-loop_NTPase"/>
</dbReference>
<dbReference type="InterPro" id="IPR050678">
    <property type="entry name" value="DNA_Partitioning_ATPase"/>
</dbReference>
<evidence type="ECO:0000313" key="2">
    <source>
        <dbReference type="EMBL" id="QJY51239.1"/>
    </source>
</evidence>
<dbReference type="Gene3D" id="3.40.50.300">
    <property type="entry name" value="P-loop containing nucleotide triphosphate hydrolases"/>
    <property type="match status" value="1"/>
</dbReference>
<accession>A0A6M6JXF1</accession>
<dbReference type="PANTHER" id="PTHR13696">
    <property type="entry name" value="P-LOOP CONTAINING NUCLEOSIDE TRIPHOSPHATE HYDROLASE"/>
    <property type="match status" value="1"/>
</dbReference>
<dbReference type="Proteomes" id="UP000505377">
    <property type="component" value="Plasmid unnamed3"/>
</dbReference>
<dbReference type="AlphaFoldDB" id="A0A6M6JXF1"/>
<sequence>MRIVAVGGPKGGAAKTTTAVTLAAVAARSGLSVLLVDGDANRSASDIADAAGDALPLDVADGQDPRALRRLRELDGYDLALVDLPGAREGAFEAVLQGDGRPVADLLVVPSAPEAMDLRPTLRVVRGEVIPLGLPYLLAFTRVSTPALPRARERQAELRGAGLVVAETVVRRYAVYDEAVERGGTVLDIPGLHSYARLAEADYRALADEVLAAVDLQLRKPGRAVL</sequence>
<evidence type="ECO:0000259" key="1">
    <source>
        <dbReference type="Pfam" id="PF01656"/>
    </source>
</evidence>
<dbReference type="PANTHER" id="PTHR13696:SF96">
    <property type="entry name" value="COBQ_COBB_MIND_PARA NUCLEOTIDE BINDING DOMAIN-CONTAINING PROTEIN"/>
    <property type="match status" value="1"/>
</dbReference>
<protein>
    <submittedName>
        <fullName evidence="2">AAA family ATPase</fullName>
    </submittedName>
</protein>
<proteinExistence type="predicted"/>
<feature type="domain" description="CobQ/CobB/MinD/ParA nucleotide binding" evidence="1">
    <location>
        <begin position="5"/>
        <end position="49"/>
    </location>
</feature>
<dbReference type="RefSeq" id="WP_172170153.1">
    <property type="nucleotide sequence ID" value="NZ_CP053567.1"/>
</dbReference>
<geneLocation type="plasmid" evidence="2 3">
    <name>unnamed3</name>
</geneLocation>